<dbReference type="InterPro" id="IPR006311">
    <property type="entry name" value="TAT_signal"/>
</dbReference>
<gene>
    <name evidence="1" type="ORF">C1I95_24120</name>
</gene>
<feature type="non-terminal residue" evidence="1">
    <location>
        <position position="46"/>
    </location>
</feature>
<sequence length="46" mass="4623">MKRSRTLVLSVVGALAAALGAVWLAPAAYAAGVTASFVKTSDWGMG</sequence>
<keyword evidence="2" id="KW-1185">Reference proteome</keyword>
<reference evidence="1 2" key="1">
    <citation type="submission" date="2018-01" db="EMBL/GenBank/DDBJ databases">
        <title>Draft genome sequence of Jishengella sp. NA12.</title>
        <authorList>
            <person name="Sahin N."/>
            <person name="Ay H."/>
            <person name="Saygin H."/>
        </authorList>
    </citation>
    <scope>NUCLEOTIDE SEQUENCE [LARGE SCALE GENOMIC DNA]</scope>
    <source>
        <strain evidence="1 2">NA12</strain>
    </source>
</reference>
<comment type="caution">
    <text evidence="1">The sequence shown here is derived from an EMBL/GenBank/DDBJ whole genome shotgun (WGS) entry which is preliminary data.</text>
</comment>
<dbReference type="PROSITE" id="PS51318">
    <property type="entry name" value="TAT"/>
    <property type="match status" value="1"/>
</dbReference>
<dbReference type="EMBL" id="POTY01000183">
    <property type="protein sequence ID" value="PZG13235.1"/>
    <property type="molecule type" value="Genomic_DNA"/>
</dbReference>
<accession>A0A2W2E7V6</accession>
<dbReference type="AlphaFoldDB" id="A0A2W2E7V6"/>
<dbReference type="Proteomes" id="UP000248924">
    <property type="component" value="Unassembled WGS sequence"/>
</dbReference>
<proteinExistence type="predicted"/>
<organism evidence="1 2">
    <name type="scientific">Micromonospora craterilacus</name>
    <dbReference type="NCBI Taxonomy" id="1655439"/>
    <lineage>
        <taxon>Bacteria</taxon>
        <taxon>Bacillati</taxon>
        <taxon>Actinomycetota</taxon>
        <taxon>Actinomycetes</taxon>
        <taxon>Micromonosporales</taxon>
        <taxon>Micromonosporaceae</taxon>
        <taxon>Micromonospora</taxon>
    </lineage>
</organism>
<evidence type="ECO:0000313" key="2">
    <source>
        <dbReference type="Proteomes" id="UP000248924"/>
    </source>
</evidence>
<protein>
    <submittedName>
        <fullName evidence="1">Cellulose-binding protein</fullName>
    </submittedName>
</protein>
<evidence type="ECO:0000313" key="1">
    <source>
        <dbReference type="EMBL" id="PZG13235.1"/>
    </source>
</evidence>
<name>A0A2W2E7V6_9ACTN</name>